<feature type="domain" description="NlpC/P60" evidence="7">
    <location>
        <begin position="179"/>
        <end position="289"/>
    </location>
</feature>
<organism evidence="8 9">
    <name type="scientific">Paramicrobacterium humi</name>
    <dbReference type="NCBI Taxonomy" id="640635"/>
    <lineage>
        <taxon>Bacteria</taxon>
        <taxon>Bacillati</taxon>
        <taxon>Actinomycetota</taxon>
        <taxon>Actinomycetes</taxon>
        <taxon>Micrococcales</taxon>
        <taxon>Microbacteriaceae</taxon>
        <taxon>Paramicrobacterium</taxon>
    </lineage>
</organism>
<dbReference type="InterPro" id="IPR038765">
    <property type="entry name" value="Papain-like_cys_pep_sf"/>
</dbReference>
<gene>
    <name evidence="8" type="ORF">SAMN04489806_2305</name>
</gene>
<dbReference type="Gene3D" id="3.90.1720.10">
    <property type="entry name" value="endopeptidase domain like (from Nostoc punctiforme)"/>
    <property type="match status" value="1"/>
</dbReference>
<dbReference type="SUPFAM" id="SSF54001">
    <property type="entry name" value="Cysteine proteinases"/>
    <property type="match status" value="1"/>
</dbReference>
<keyword evidence="6" id="KW-0812">Transmembrane</keyword>
<evidence type="ECO:0000259" key="7">
    <source>
        <dbReference type="PROSITE" id="PS51935"/>
    </source>
</evidence>
<evidence type="ECO:0000256" key="1">
    <source>
        <dbReference type="ARBA" id="ARBA00007074"/>
    </source>
</evidence>
<evidence type="ECO:0000256" key="5">
    <source>
        <dbReference type="SAM" id="MobiDB-lite"/>
    </source>
</evidence>
<keyword evidence="3 8" id="KW-0378">Hydrolase</keyword>
<dbReference type="PANTHER" id="PTHR47359">
    <property type="entry name" value="PEPTIDOGLYCAN DL-ENDOPEPTIDASE CWLO"/>
    <property type="match status" value="1"/>
</dbReference>
<evidence type="ECO:0000313" key="8">
    <source>
        <dbReference type="EMBL" id="SEB98703.1"/>
    </source>
</evidence>
<proteinExistence type="inferred from homology"/>
<keyword evidence="9" id="KW-1185">Reference proteome</keyword>
<evidence type="ECO:0000256" key="3">
    <source>
        <dbReference type="ARBA" id="ARBA00022801"/>
    </source>
</evidence>
<dbReference type="InterPro" id="IPR051794">
    <property type="entry name" value="PG_Endopeptidase_C40"/>
</dbReference>
<dbReference type="EMBL" id="FNRY01000001">
    <property type="protein sequence ID" value="SEB98703.1"/>
    <property type="molecule type" value="Genomic_DNA"/>
</dbReference>
<dbReference type="AlphaFoldDB" id="A0A1H4NTZ2"/>
<accession>A0A1H4NTZ2</accession>
<keyword evidence="6" id="KW-1133">Transmembrane helix</keyword>
<evidence type="ECO:0000256" key="4">
    <source>
        <dbReference type="ARBA" id="ARBA00022807"/>
    </source>
</evidence>
<evidence type="ECO:0000256" key="2">
    <source>
        <dbReference type="ARBA" id="ARBA00022670"/>
    </source>
</evidence>
<dbReference type="PROSITE" id="PS51935">
    <property type="entry name" value="NLPC_P60"/>
    <property type="match status" value="1"/>
</dbReference>
<keyword evidence="4" id="KW-0788">Thiol protease</keyword>
<feature type="transmembrane region" description="Helical" evidence="6">
    <location>
        <begin position="74"/>
        <end position="93"/>
    </location>
</feature>
<reference evidence="8 9" key="1">
    <citation type="submission" date="2016-10" db="EMBL/GenBank/DDBJ databases">
        <authorList>
            <person name="de Groot N.N."/>
        </authorList>
    </citation>
    <scope>NUCLEOTIDE SEQUENCE [LARGE SCALE GENOMIC DNA]</scope>
    <source>
        <strain evidence="8 9">DSM 21799</strain>
    </source>
</reference>
<name>A0A1H4NTZ2_9MICO</name>
<dbReference type="Proteomes" id="UP000199183">
    <property type="component" value="Unassembled WGS sequence"/>
</dbReference>
<dbReference type="GO" id="GO:0006508">
    <property type="term" value="P:proteolysis"/>
    <property type="evidence" value="ECO:0007669"/>
    <property type="project" value="UniProtKB-KW"/>
</dbReference>
<dbReference type="RefSeq" id="WP_218132624.1">
    <property type="nucleotide sequence ID" value="NZ_FNRY01000001.1"/>
</dbReference>
<protein>
    <submittedName>
        <fullName evidence="8">Cell wall-associated hydrolase, NlpC family</fullName>
    </submittedName>
</protein>
<comment type="similarity">
    <text evidence="1">Belongs to the peptidase C40 family.</text>
</comment>
<dbReference type="STRING" id="640635.SAMN04489806_2305"/>
<dbReference type="Pfam" id="PF00877">
    <property type="entry name" value="NLPC_P60"/>
    <property type="match status" value="1"/>
</dbReference>
<feature type="region of interest" description="Disordered" evidence="5">
    <location>
        <begin position="1"/>
        <end position="63"/>
    </location>
</feature>
<keyword evidence="6" id="KW-0472">Membrane</keyword>
<feature type="compositionally biased region" description="Low complexity" evidence="5">
    <location>
        <begin position="35"/>
        <end position="56"/>
    </location>
</feature>
<dbReference type="InterPro" id="IPR000064">
    <property type="entry name" value="NLP_P60_dom"/>
</dbReference>
<evidence type="ECO:0000256" key="6">
    <source>
        <dbReference type="SAM" id="Phobius"/>
    </source>
</evidence>
<sequence>MVNTPSESPHTTPLTPTAADGTPLTRRSRRHAQHRTPAVATPRRATTRPPARTAPASSKVATERSLWQRWRSTIVMMIVVPALFGMFALPGSFAPASQAAPLFDDAAPSEAAASQSLNVSADAAPETMERASYSATSQGELDAAAAAKAKAEREANAAKYASYSGPTAADNLANAPHADVNLAAVFAKAKTYQGVPYVYGGATPAGFDCSGFVMYVYSQFGVSLPHSVTGQAAAGTRISAAEAQPGDVVIMNGHDGFYAGNGMILDAPKPGGHVSIRALWTSDYYIVRF</sequence>
<dbReference type="GO" id="GO:0008234">
    <property type="term" value="F:cysteine-type peptidase activity"/>
    <property type="evidence" value="ECO:0007669"/>
    <property type="project" value="UniProtKB-KW"/>
</dbReference>
<evidence type="ECO:0000313" key="9">
    <source>
        <dbReference type="Proteomes" id="UP000199183"/>
    </source>
</evidence>
<keyword evidence="2" id="KW-0645">Protease</keyword>
<dbReference type="PANTHER" id="PTHR47359:SF3">
    <property type="entry name" value="NLP_P60 DOMAIN-CONTAINING PROTEIN-RELATED"/>
    <property type="match status" value="1"/>
</dbReference>
<feature type="compositionally biased region" description="Polar residues" evidence="5">
    <location>
        <begin position="1"/>
        <end position="15"/>
    </location>
</feature>